<name>A0AAU7DLX1_9BACT</name>
<dbReference type="InterPro" id="IPR005511">
    <property type="entry name" value="SMP-30"/>
</dbReference>
<dbReference type="SUPFAM" id="SSF63829">
    <property type="entry name" value="Calcium-dependent phosphotriesterase"/>
    <property type="match status" value="1"/>
</dbReference>
<dbReference type="Pfam" id="PF08450">
    <property type="entry name" value="SGL"/>
    <property type="match status" value="1"/>
</dbReference>
<feature type="binding site" evidence="3">
    <location>
        <position position="69"/>
    </location>
    <ligand>
        <name>a divalent metal cation</name>
        <dbReference type="ChEBI" id="CHEBI:60240"/>
    </ligand>
</feature>
<feature type="domain" description="SMP-30/Gluconolactonase/LRE-like region" evidence="4">
    <location>
        <begin position="67"/>
        <end position="328"/>
    </location>
</feature>
<evidence type="ECO:0000313" key="5">
    <source>
        <dbReference type="EMBL" id="XBH18371.1"/>
    </source>
</evidence>
<protein>
    <submittedName>
        <fullName evidence="5">SMP-30/gluconolactonase/LRE family protein</fullName>
    </submittedName>
</protein>
<gene>
    <name evidence="5" type="ORF">P8935_03330</name>
</gene>
<dbReference type="InterPro" id="IPR011042">
    <property type="entry name" value="6-blade_b-propeller_TolB-like"/>
</dbReference>
<keyword evidence="3" id="KW-0862">Zinc</keyword>
<evidence type="ECO:0000256" key="3">
    <source>
        <dbReference type="PIRSR" id="PIRSR605511-2"/>
    </source>
</evidence>
<evidence type="ECO:0000256" key="1">
    <source>
        <dbReference type="ARBA" id="ARBA00022801"/>
    </source>
</evidence>
<keyword evidence="1" id="KW-0378">Hydrolase</keyword>
<dbReference type="InterPro" id="IPR051262">
    <property type="entry name" value="SMP-30/CGR1_Lactonase"/>
</dbReference>
<dbReference type="GO" id="GO:0046872">
    <property type="term" value="F:metal ion binding"/>
    <property type="evidence" value="ECO:0007669"/>
    <property type="project" value="UniProtKB-KW"/>
</dbReference>
<dbReference type="GO" id="GO:0016787">
    <property type="term" value="F:hydrolase activity"/>
    <property type="evidence" value="ECO:0007669"/>
    <property type="project" value="UniProtKB-KW"/>
</dbReference>
<reference evidence="5" key="1">
    <citation type="submission" date="2023-03" db="EMBL/GenBank/DDBJ databases">
        <title>Edaphobacter sp.</title>
        <authorList>
            <person name="Huber K.J."/>
            <person name="Papendorf J."/>
            <person name="Pilke C."/>
            <person name="Bunk B."/>
            <person name="Sproeer C."/>
            <person name="Pester M."/>
        </authorList>
    </citation>
    <scope>NUCLEOTIDE SEQUENCE</scope>
    <source>
        <strain evidence="5">DSM 110680</strain>
    </source>
</reference>
<accession>A0AAU7DLX1</accession>
<feature type="binding site" evidence="3">
    <location>
        <position position="156"/>
    </location>
    <ligand>
        <name>substrate</name>
    </ligand>
</feature>
<feature type="binding site" evidence="3">
    <location>
        <position position="267"/>
    </location>
    <ligand>
        <name>a divalent metal cation</name>
        <dbReference type="ChEBI" id="CHEBI:60240"/>
    </ligand>
</feature>
<dbReference type="PRINTS" id="PR01790">
    <property type="entry name" value="SMP30FAMILY"/>
</dbReference>
<dbReference type="Gene3D" id="2.120.10.30">
    <property type="entry name" value="TolB, C-terminal domain"/>
    <property type="match status" value="1"/>
</dbReference>
<dbReference type="InterPro" id="IPR013658">
    <property type="entry name" value="SGL"/>
</dbReference>
<proteinExistence type="predicted"/>
<feature type="binding site" evidence="3">
    <location>
        <position position="213"/>
    </location>
    <ligand>
        <name>a divalent metal cation</name>
        <dbReference type="ChEBI" id="CHEBI:60240"/>
    </ligand>
</feature>
<sequence>MQRRTFVSMATGATMGFALQPGVLASEQEPKDPVPYPDPAVEVVDPRFAKYHIISAAVERLFTGARWAEGPVWIGDGGYLIFSDIPNNRMLRWLEETGEVTVFRSPSNYSNGNSRDRVGRLLTCEHDTRRVTRTEYDGTVSVLMDSFQGKKLNAPNDLVVHSDGAIWFSDPGYGIMSNYEGHKAAFELPANVYRLDPNTRVATVVASDLEKPNGLCFSPDEKLLYIVDSAVPKHPGAPIPIRVYDVVDGVRLTNGRMFVNMSPGTSDGIRCDVDGNVWSAAGWAGKDFNGVHVFAPDGTLIGKIHLPETCANLCFGGTKRNRLFMTASQSLYALYVGTEGVPMA</sequence>
<dbReference type="PANTHER" id="PTHR47572:SF4">
    <property type="entry name" value="LACTONASE DRP35"/>
    <property type="match status" value="1"/>
</dbReference>
<evidence type="ECO:0000259" key="4">
    <source>
        <dbReference type="Pfam" id="PF08450"/>
    </source>
</evidence>
<organism evidence="5">
    <name type="scientific">Telmatobacter sp. DSM 110680</name>
    <dbReference type="NCBI Taxonomy" id="3036704"/>
    <lineage>
        <taxon>Bacteria</taxon>
        <taxon>Pseudomonadati</taxon>
        <taxon>Acidobacteriota</taxon>
        <taxon>Terriglobia</taxon>
        <taxon>Terriglobales</taxon>
        <taxon>Acidobacteriaceae</taxon>
        <taxon>Telmatobacter</taxon>
    </lineage>
</organism>
<feature type="active site" description="Proton donor/acceptor" evidence="2">
    <location>
        <position position="267"/>
    </location>
</feature>
<evidence type="ECO:0000256" key="2">
    <source>
        <dbReference type="PIRSR" id="PIRSR605511-1"/>
    </source>
</evidence>
<keyword evidence="3" id="KW-0479">Metal-binding</keyword>
<dbReference type="PANTHER" id="PTHR47572">
    <property type="entry name" value="LIPOPROTEIN-RELATED"/>
    <property type="match status" value="1"/>
</dbReference>
<dbReference type="RefSeq" id="WP_348263596.1">
    <property type="nucleotide sequence ID" value="NZ_CP121196.1"/>
</dbReference>
<dbReference type="AlphaFoldDB" id="A0AAU7DLX1"/>
<comment type="cofactor">
    <cofactor evidence="3">
        <name>Zn(2+)</name>
        <dbReference type="ChEBI" id="CHEBI:29105"/>
    </cofactor>
    <text evidence="3">Binds 1 divalent metal cation per subunit.</text>
</comment>
<dbReference type="EMBL" id="CP121196">
    <property type="protein sequence ID" value="XBH18371.1"/>
    <property type="molecule type" value="Genomic_DNA"/>
</dbReference>